<dbReference type="SUPFAM" id="SSF52172">
    <property type="entry name" value="CheY-like"/>
    <property type="match status" value="1"/>
</dbReference>
<keyword evidence="4" id="KW-0805">Transcription regulation</keyword>
<feature type="domain" description="Response regulatory" evidence="10">
    <location>
        <begin position="9"/>
        <end position="124"/>
    </location>
</feature>
<dbReference type="EMBL" id="MW302426">
    <property type="protein sequence ID" value="QSD99580.1"/>
    <property type="molecule type" value="Genomic_DNA"/>
</dbReference>
<dbReference type="GO" id="GO:0005634">
    <property type="term" value="C:nucleus"/>
    <property type="evidence" value="ECO:0007669"/>
    <property type="project" value="UniProtKB-SubCell"/>
</dbReference>
<dbReference type="NCBIfam" id="TIGR01557">
    <property type="entry name" value="myb_SHAQKYF"/>
    <property type="match status" value="1"/>
</dbReference>
<dbReference type="Pfam" id="PF00072">
    <property type="entry name" value="Response_reg"/>
    <property type="match status" value="1"/>
</dbReference>
<evidence type="ECO:0000256" key="8">
    <source>
        <dbReference type="PROSITE-ProRule" id="PRU00169"/>
    </source>
</evidence>
<dbReference type="PROSITE" id="PS51294">
    <property type="entry name" value="HTH_MYB"/>
    <property type="match status" value="1"/>
</dbReference>
<sequence length="681" mass="76144">MDCERSNITVLIVDHDDAYLSFLANILMAWQYKVFTAKDAHHALVTLRENAGLFDLVITELHIVGMNGLEFQRHIQDKFQIPIILMSEDNNPNTISKTLENGAAHYIAKPFFAEDFKDIWKYAKEAKKDKLFIESLFVRNEELETSSEPKTKKKYGKRKSEESQREGEFKVVKKPKLVWTPSLHNLFVHAIERIGLDRAVPKTILKIMNVRNLTRENVASHLQKYRIFLRDVAEKGMDGDITHRALRSRFASGLPMSVIKEIQEKRANKLRAPILQYFQTLAYQKNKDANNVVNHFNQFPTHHVDHIPYIQKGLTLQDLDQVRLEKSKLETNVVVDNNFNDQNRFGISSSNLPIFQLKNSFNDGASTSFSSYGGGQGLIASSLFNHGSIGSNTFNHINVVVDNNVNDQNRFGISSSNLPCFQLKNSLNDGASTSYGGGQGLMASSPFNHGSIGSNTYNHINNGVKNSNFGSLIDTNVMPQNVTFGVRNNNPFPIQLNNGVGMVGNGTLNNGSRASSAINNYFGYNEGGQNENMNFGFLVNENFGLVQGGFGLNCISDVRRGSGTEFLAGSNNNEGNVSKIREFPLQKLDGNVVENEKNNGANLVNEVEFNQMEFNFSDFLMAGDMNLHNELQGNESFSNEKPSNRFLGDEVSKASTSSTHLASQLEFDMAIIEAWFGTIED</sequence>
<evidence type="ECO:0000259" key="10">
    <source>
        <dbReference type="PROSITE" id="PS50110"/>
    </source>
</evidence>
<comment type="subcellular location">
    <subcellularLocation>
        <location evidence="1">Nucleus</location>
    </subcellularLocation>
</comment>
<comment type="caution">
    <text evidence="8">Lacks conserved residue(s) required for the propagation of feature annotation.</text>
</comment>
<feature type="compositionally biased region" description="Basic and acidic residues" evidence="9">
    <location>
        <begin position="158"/>
        <end position="167"/>
    </location>
</feature>
<evidence type="ECO:0000256" key="7">
    <source>
        <dbReference type="ARBA" id="ARBA00023242"/>
    </source>
</evidence>
<dbReference type="Pfam" id="PF00249">
    <property type="entry name" value="Myb_DNA-binding"/>
    <property type="match status" value="1"/>
</dbReference>
<evidence type="ECO:0000259" key="11">
    <source>
        <dbReference type="PROSITE" id="PS51294"/>
    </source>
</evidence>
<dbReference type="CDD" id="cd17584">
    <property type="entry name" value="REC_typeB_ARR-like"/>
    <property type="match status" value="1"/>
</dbReference>
<dbReference type="GO" id="GO:0003677">
    <property type="term" value="F:DNA binding"/>
    <property type="evidence" value="ECO:0007669"/>
    <property type="project" value="InterPro"/>
</dbReference>
<dbReference type="SUPFAM" id="SSF46689">
    <property type="entry name" value="Homeodomain-like"/>
    <property type="match status" value="1"/>
</dbReference>
<keyword evidence="7" id="KW-0539">Nucleus</keyword>
<dbReference type="InterPro" id="IPR001005">
    <property type="entry name" value="SANT/Myb"/>
</dbReference>
<evidence type="ECO:0000256" key="5">
    <source>
        <dbReference type="ARBA" id="ARBA00023159"/>
    </source>
</evidence>
<feature type="region of interest" description="Disordered" evidence="9">
    <location>
        <begin position="147"/>
        <end position="167"/>
    </location>
</feature>
<dbReference type="InterPro" id="IPR045279">
    <property type="entry name" value="ARR-like"/>
</dbReference>
<protein>
    <submittedName>
        <fullName evidence="12">MYB family transcription factor</fullName>
    </submittedName>
</protein>
<dbReference type="SMART" id="SM00448">
    <property type="entry name" value="REC"/>
    <property type="match status" value="1"/>
</dbReference>
<dbReference type="InterPro" id="IPR006447">
    <property type="entry name" value="Myb_dom_plants"/>
</dbReference>
<dbReference type="InterPro" id="IPR011006">
    <property type="entry name" value="CheY-like_superfamily"/>
</dbReference>
<keyword evidence="5" id="KW-0010">Activator</keyword>
<dbReference type="Gene3D" id="1.10.10.60">
    <property type="entry name" value="Homeodomain-like"/>
    <property type="match status" value="1"/>
</dbReference>
<dbReference type="InterPro" id="IPR017930">
    <property type="entry name" value="Myb_dom"/>
</dbReference>
<gene>
    <name evidence="12" type="primary">EVM0020993.1</name>
</gene>
<evidence type="ECO:0000256" key="3">
    <source>
        <dbReference type="ARBA" id="ARBA00023012"/>
    </source>
</evidence>
<dbReference type="GO" id="GO:0000160">
    <property type="term" value="P:phosphorelay signal transduction system"/>
    <property type="evidence" value="ECO:0007669"/>
    <property type="project" value="UniProtKB-KW"/>
</dbReference>
<accession>A0A896WBT6</accession>
<dbReference type="Gene3D" id="3.40.50.2300">
    <property type="match status" value="1"/>
</dbReference>
<dbReference type="PANTHER" id="PTHR43874">
    <property type="entry name" value="TWO-COMPONENT RESPONSE REGULATOR"/>
    <property type="match status" value="1"/>
</dbReference>
<evidence type="ECO:0000256" key="9">
    <source>
        <dbReference type="SAM" id="MobiDB-lite"/>
    </source>
</evidence>
<keyword evidence="3" id="KW-0902">Two-component regulatory system</keyword>
<evidence type="ECO:0000313" key="12">
    <source>
        <dbReference type="EMBL" id="QSD99580.1"/>
    </source>
</evidence>
<evidence type="ECO:0000256" key="1">
    <source>
        <dbReference type="ARBA" id="ARBA00004123"/>
    </source>
</evidence>
<dbReference type="PROSITE" id="PS50110">
    <property type="entry name" value="RESPONSE_REGULATORY"/>
    <property type="match status" value="1"/>
</dbReference>
<evidence type="ECO:0000256" key="6">
    <source>
        <dbReference type="ARBA" id="ARBA00023163"/>
    </source>
</evidence>
<dbReference type="GO" id="GO:0009736">
    <property type="term" value="P:cytokinin-activated signaling pathway"/>
    <property type="evidence" value="ECO:0007669"/>
    <property type="project" value="InterPro"/>
</dbReference>
<name>A0A896WBT6_MELAB</name>
<evidence type="ECO:0000256" key="2">
    <source>
        <dbReference type="ARBA" id="ARBA00022553"/>
    </source>
</evidence>
<dbReference type="AlphaFoldDB" id="A0A896WBT6"/>
<reference evidence="12" key="1">
    <citation type="journal article" name="Plants (Basel)">
        <title>NAC and MYB Families and Lignin Biosynthesis-Related Members Identification and Expression Analysis in Melilotus albus.</title>
        <authorList>
            <person name="Chen L."/>
            <person name="Wu F."/>
            <person name="Zhang J."/>
        </authorList>
    </citation>
    <scope>NUCLEOTIDE SEQUENCE</scope>
</reference>
<dbReference type="FunFam" id="1.10.10.60:FF:000007">
    <property type="entry name" value="Two-component response regulator"/>
    <property type="match status" value="1"/>
</dbReference>
<dbReference type="InterPro" id="IPR001789">
    <property type="entry name" value="Sig_transdc_resp-reg_receiver"/>
</dbReference>
<proteinExistence type="predicted"/>
<feature type="domain" description="HTH myb-type" evidence="11">
    <location>
        <begin position="179"/>
        <end position="230"/>
    </location>
</feature>
<keyword evidence="6" id="KW-0804">Transcription</keyword>
<dbReference type="PANTHER" id="PTHR43874:SF19">
    <property type="entry name" value="RESPONSE REGULATOR 23-RELATED"/>
    <property type="match status" value="1"/>
</dbReference>
<dbReference type="InterPro" id="IPR009057">
    <property type="entry name" value="Homeodomain-like_sf"/>
</dbReference>
<organism evidence="12">
    <name type="scientific">Melilotus albus</name>
    <name type="common">White sweet clover</name>
    <name type="synonym">Melilotus officinalis subsp. albus</name>
    <dbReference type="NCBI Taxonomy" id="47082"/>
    <lineage>
        <taxon>Eukaryota</taxon>
        <taxon>Viridiplantae</taxon>
        <taxon>Streptophyta</taxon>
        <taxon>Embryophyta</taxon>
        <taxon>Tracheophyta</taxon>
        <taxon>Spermatophyta</taxon>
        <taxon>Magnoliopsida</taxon>
        <taxon>eudicotyledons</taxon>
        <taxon>Gunneridae</taxon>
        <taxon>Pentapetalae</taxon>
        <taxon>rosids</taxon>
        <taxon>fabids</taxon>
        <taxon>Fabales</taxon>
        <taxon>Fabaceae</taxon>
        <taxon>Papilionoideae</taxon>
        <taxon>50 kb inversion clade</taxon>
        <taxon>NPAAA clade</taxon>
        <taxon>Hologalegina</taxon>
        <taxon>IRL clade</taxon>
        <taxon>Trifolieae</taxon>
        <taxon>Melilotus</taxon>
    </lineage>
</organism>
<keyword evidence="2" id="KW-0597">Phosphoprotein</keyword>
<evidence type="ECO:0000256" key="4">
    <source>
        <dbReference type="ARBA" id="ARBA00023015"/>
    </source>
</evidence>